<accession>A0AAU9D6C9</accession>
<dbReference type="PANTHER" id="PTHR30203">
    <property type="entry name" value="OUTER MEMBRANE CATION EFFLUX PROTEIN"/>
    <property type="match status" value="1"/>
</dbReference>
<name>A0AAU9D6C9_9BACT</name>
<keyword evidence="3" id="KW-0614">Plasmid</keyword>
<dbReference type="KEGG" id="fax:FUAX_53690"/>
<comment type="similarity">
    <text evidence="1">Belongs to the outer membrane factor (OMF) (TC 1.B.17) family.</text>
</comment>
<evidence type="ECO:0000313" key="4">
    <source>
        <dbReference type="Proteomes" id="UP001348817"/>
    </source>
</evidence>
<dbReference type="GO" id="GO:0015562">
    <property type="term" value="F:efflux transmembrane transporter activity"/>
    <property type="evidence" value="ECO:0007669"/>
    <property type="project" value="InterPro"/>
</dbReference>
<dbReference type="InterPro" id="IPR003423">
    <property type="entry name" value="OMP_efflux"/>
</dbReference>
<organism evidence="3 4">
    <name type="scientific">Fulvitalea axinellae</name>
    <dbReference type="NCBI Taxonomy" id="1182444"/>
    <lineage>
        <taxon>Bacteria</taxon>
        <taxon>Pseudomonadati</taxon>
        <taxon>Bacteroidota</taxon>
        <taxon>Cytophagia</taxon>
        <taxon>Cytophagales</taxon>
        <taxon>Persicobacteraceae</taxon>
        <taxon>Fulvitalea</taxon>
    </lineage>
</organism>
<geneLocation type="plasmid" evidence="3 4">
    <name>pFA8</name>
</geneLocation>
<keyword evidence="4" id="KW-1185">Reference proteome</keyword>
<evidence type="ECO:0008006" key="5">
    <source>
        <dbReference type="Google" id="ProtNLM"/>
    </source>
</evidence>
<dbReference type="EMBL" id="AP025322">
    <property type="protein sequence ID" value="BDD12937.1"/>
    <property type="molecule type" value="Genomic_DNA"/>
</dbReference>
<keyword evidence="2" id="KW-0732">Signal</keyword>
<dbReference type="AlphaFoldDB" id="A0AAU9D6C9"/>
<proteinExistence type="inferred from homology"/>
<protein>
    <recommendedName>
        <fullName evidence="5">Outer membrane protein TolC</fullName>
    </recommendedName>
</protein>
<reference evidence="3 4" key="1">
    <citation type="submission" date="2021-12" db="EMBL/GenBank/DDBJ databases">
        <title>Genome sequencing of bacteria with rrn-lacking chromosome and rrn-plasmid.</title>
        <authorList>
            <person name="Anda M."/>
            <person name="Iwasaki W."/>
        </authorList>
    </citation>
    <scope>NUCLEOTIDE SEQUENCE [LARGE SCALE GENOMIC DNA]</scope>
    <source>
        <strain evidence="3 4">DSM 100852</strain>
        <plasmid evidence="3 4">pFA8</plasmid>
    </source>
</reference>
<gene>
    <name evidence="3" type="ORF">FUAX_53690</name>
</gene>
<evidence type="ECO:0000313" key="3">
    <source>
        <dbReference type="EMBL" id="BDD12937.1"/>
    </source>
</evidence>
<evidence type="ECO:0000256" key="1">
    <source>
        <dbReference type="ARBA" id="ARBA00007613"/>
    </source>
</evidence>
<dbReference type="RefSeq" id="WP_338396110.1">
    <property type="nucleotide sequence ID" value="NZ_AP025322.1"/>
</dbReference>
<dbReference type="SUPFAM" id="SSF56954">
    <property type="entry name" value="Outer membrane efflux proteins (OEP)"/>
    <property type="match status" value="1"/>
</dbReference>
<dbReference type="InterPro" id="IPR010131">
    <property type="entry name" value="MdtP/NodT-like"/>
</dbReference>
<feature type="chain" id="PRO_5043526875" description="Outer membrane protein TolC" evidence="2">
    <location>
        <begin position="21"/>
        <end position="420"/>
    </location>
</feature>
<feature type="signal peptide" evidence="2">
    <location>
        <begin position="1"/>
        <end position="20"/>
    </location>
</feature>
<dbReference type="Proteomes" id="UP001348817">
    <property type="component" value="Plasmid pFA8"/>
</dbReference>
<dbReference type="Pfam" id="PF02321">
    <property type="entry name" value="OEP"/>
    <property type="match status" value="1"/>
</dbReference>
<evidence type="ECO:0000256" key="2">
    <source>
        <dbReference type="SAM" id="SignalP"/>
    </source>
</evidence>
<sequence>MKRLILFLIAGLAFSAGAKAQDAESFLSEAARNSPELKAVYARFEASMQRITQAKAWDDPKLSFGYFISPIETRVGAQQAKLSLSQTFPWFGTYALKEKVAAEQAEADFQRFIQARNQLFFEVRSKYYELQEWKAKGEWIREQIAVLERYKSLITAKYSGAEGKLVDVLRVDLRLENRQTELEVLKAQWPSLRNGFNRLLNREGDPEIELPEVLAEIPEGVLSNDTLSFKHNPMLGETAHMKNRAETEERLAKKQGMPKFGVGMDYAFIDKREGMPDLKDNGKNAFMPMVTLSLPIFRKKYKAMQIEAEKKREYWEYRNESISNSLSTELSEAQYGMVRAEEQNALYQNQIGQLGRMLRLQLADYSATGKDFVEVLRLQEKELAYRIMTEEAKRNYWTAKAKMDLVRGTDSKDYKDEKRK</sequence>
<dbReference type="Gene3D" id="1.20.1600.10">
    <property type="entry name" value="Outer membrane efflux proteins (OEP)"/>
    <property type="match status" value="1"/>
</dbReference>
<dbReference type="PANTHER" id="PTHR30203:SF24">
    <property type="entry name" value="BLR4935 PROTEIN"/>
    <property type="match status" value="1"/>
</dbReference>